<evidence type="ECO:0000256" key="2">
    <source>
        <dbReference type="ARBA" id="ARBA00001966"/>
    </source>
</evidence>
<dbReference type="Pfam" id="PF10589">
    <property type="entry name" value="NADH_4Fe-4S"/>
    <property type="match status" value="1"/>
</dbReference>
<keyword evidence="9" id="KW-0411">Iron-sulfur</keyword>
<evidence type="ECO:0000256" key="6">
    <source>
        <dbReference type="ARBA" id="ARBA00022643"/>
    </source>
</evidence>
<dbReference type="Proteomes" id="UP001556631">
    <property type="component" value="Unassembled WGS sequence"/>
</dbReference>
<dbReference type="PANTHER" id="PTHR11780:SF10">
    <property type="entry name" value="NADH DEHYDROGENASE [UBIQUINONE] FLAVOPROTEIN 1, MITOCHONDRIAL"/>
    <property type="match status" value="1"/>
</dbReference>
<name>A0ABV3T3E7_9ACTN</name>
<keyword evidence="8" id="KW-0408">Iron</keyword>
<dbReference type="Gene3D" id="3.40.50.11540">
    <property type="entry name" value="NADH-ubiquinone oxidoreductase 51kDa subunit"/>
    <property type="match status" value="1"/>
</dbReference>
<evidence type="ECO:0000256" key="8">
    <source>
        <dbReference type="ARBA" id="ARBA00023004"/>
    </source>
</evidence>
<feature type="domain" description="NADH-ubiquinone oxidoreductase 51kDa subunit iron-sulphur binding" evidence="10">
    <location>
        <begin position="317"/>
        <end position="360"/>
    </location>
</feature>
<dbReference type="InterPro" id="IPR037225">
    <property type="entry name" value="Nuo51_FMN-bd_sf"/>
</dbReference>
<sequence length="421" mass="42689">MTVLPTTASAPRASAVAEPPILPLGAARLLAGASSGRAVDHLEHRALAGPLVHRTQAWLCEAARTVGLLGRGGAAFPVATKLAAVRPGPATHVLVNGSESEPTSHKDRLLMRRVPHRVLDGALVAAAALGTSRVTVAVHDQEAAQALTTACGERGDATAVRIVVTPAGFVAGEVQAVVNGLDGRPAVPNGRRTLPSDRGLEGRPTFAGNVETFAQLGLLALLGPSAYAAIGTGTEPGTSLVTVFGDVPRAGVAEVAHGTPLDLLTGATGDRPVLLGGYHGTWTRARGLLLDRPALRASGLAWGAGVVVVLPETTCPLGEVARVARWLAQESAGQCGPCVFGLASLADDIARLQVGAPVDLPGLHRRLGLVSGRGACGHPDGAVRFLASALAMFPEEIGDHTTSGGCGRPVLGVLPLPGSAR</sequence>
<keyword evidence="5" id="KW-0285">Flavoprotein</keyword>
<dbReference type="SUPFAM" id="SSF140490">
    <property type="entry name" value="Nqo1C-terminal domain-like"/>
    <property type="match status" value="1"/>
</dbReference>
<keyword evidence="6" id="KW-0288">FMN</keyword>
<evidence type="ECO:0000256" key="9">
    <source>
        <dbReference type="ARBA" id="ARBA00023014"/>
    </source>
</evidence>
<evidence type="ECO:0000256" key="7">
    <source>
        <dbReference type="ARBA" id="ARBA00022723"/>
    </source>
</evidence>
<keyword evidence="12" id="KW-1185">Reference proteome</keyword>
<accession>A0ABV3T3E7</accession>
<gene>
    <name evidence="11" type="ORF">AB3X52_19100</name>
</gene>
<comment type="cofactor">
    <cofactor evidence="1">
        <name>FMN</name>
        <dbReference type="ChEBI" id="CHEBI:58210"/>
    </cofactor>
</comment>
<comment type="caution">
    <text evidence="11">The sequence shown here is derived from an EMBL/GenBank/DDBJ whole genome shotgun (WGS) entry which is preliminary data.</text>
</comment>
<dbReference type="PANTHER" id="PTHR11780">
    <property type="entry name" value="NADH-UBIQUINONE OXIDOREDUCTASE FLAVOPROTEIN 1 NDUFV1"/>
    <property type="match status" value="1"/>
</dbReference>
<dbReference type="Gene3D" id="3.10.20.600">
    <property type="match status" value="1"/>
</dbReference>
<comment type="cofactor">
    <cofactor evidence="2">
        <name>[4Fe-4S] cluster</name>
        <dbReference type="ChEBI" id="CHEBI:49883"/>
    </cofactor>
</comment>
<dbReference type="InterPro" id="IPR050837">
    <property type="entry name" value="ComplexI_51kDa_subunit"/>
</dbReference>
<proteinExistence type="inferred from homology"/>
<dbReference type="Gene3D" id="1.20.1440.230">
    <property type="entry name" value="NADH-ubiquinone oxidoreductase 51kDa subunit, iron-sulphur binding domain"/>
    <property type="match status" value="1"/>
</dbReference>
<dbReference type="EMBL" id="JBFPJR010000059">
    <property type="protein sequence ID" value="MEX0429731.1"/>
    <property type="molecule type" value="Genomic_DNA"/>
</dbReference>
<organism evidence="11 12">
    <name type="scientific">Nocardioides eburneus</name>
    <dbReference type="NCBI Taxonomy" id="3231482"/>
    <lineage>
        <taxon>Bacteria</taxon>
        <taxon>Bacillati</taxon>
        <taxon>Actinomycetota</taxon>
        <taxon>Actinomycetes</taxon>
        <taxon>Propionibacteriales</taxon>
        <taxon>Nocardioidaceae</taxon>
        <taxon>Nocardioides</taxon>
    </lineage>
</organism>
<comment type="similarity">
    <text evidence="3">Belongs to the complex I 51 kDa subunit family.</text>
</comment>
<dbReference type="InterPro" id="IPR019575">
    <property type="entry name" value="Nuop51_4Fe4S-bd"/>
</dbReference>
<dbReference type="Pfam" id="PF01512">
    <property type="entry name" value="Complex1_51K"/>
    <property type="match status" value="1"/>
</dbReference>
<dbReference type="InterPro" id="IPR011538">
    <property type="entry name" value="Nuo51_FMN-bd"/>
</dbReference>
<evidence type="ECO:0000256" key="5">
    <source>
        <dbReference type="ARBA" id="ARBA00022630"/>
    </source>
</evidence>
<dbReference type="SUPFAM" id="SSF142984">
    <property type="entry name" value="Nqo1 middle domain-like"/>
    <property type="match status" value="1"/>
</dbReference>
<keyword evidence="7" id="KW-0479">Metal-binding</keyword>
<protein>
    <submittedName>
        <fullName evidence="11">NADH-ubiquinone oxidoreductase-F iron-sulfur binding region domain-containing protein</fullName>
    </submittedName>
</protein>
<dbReference type="SUPFAM" id="SSF142019">
    <property type="entry name" value="Nqo1 FMN-binding domain-like"/>
    <property type="match status" value="1"/>
</dbReference>
<dbReference type="InterPro" id="IPR037207">
    <property type="entry name" value="Nuop51_4Fe4S-bd_sf"/>
</dbReference>
<reference evidence="11 12" key="1">
    <citation type="submission" date="2024-07" db="EMBL/GenBank/DDBJ databases">
        <authorList>
            <person name="Lee S."/>
            <person name="Kang M."/>
        </authorList>
    </citation>
    <scope>NUCLEOTIDE SEQUENCE [LARGE SCALE GENOMIC DNA]</scope>
    <source>
        <strain evidence="11 12">DS6</strain>
    </source>
</reference>
<dbReference type="RefSeq" id="WP_367995697.1">
    <property type="nucleotide sequence ID" value="NZ_JBFPJR010000059.1"/>
</dbReference>
<dbReference type="SMART" id="SM00928">
    <property type="entry name" value="NADH_4Fe-4S"/>
    <property type="match status" value="1"/>
</dbReference>
<evidence type="ECO:0000313" key="11">
    <source>
        <dbReference type="EMBL" id="MEX0429731.1"/>
    </source>
</evidence>
<evidence type="ECO:0000313" key="12">
    <source>
        <dbReference type="Proteomes" id="UP001556631"/>
    </source>
</evidence>
<keyword evidence="4" id="KW-0004">4Fe-4S</keyword>
<evidence type="ECO:0000256" key="3">
    <source>
        <dbReference type="ARBA" id="ARBA00007523"/>
    </source>
</evidence>
<evidence type="ECO:0000256" key="1">
    <source>
        <dbReference type="ARBA" id="ARBA00001917"/>
    </source>
</evidence>
<evidence type="ECO:0000259" key="10">
    <source>
        <dbReference type="SMART" id="SM00928"/>
    </source>
</evidence>
<evidence type="ECO:0000256" key="4">
    <source>
        <dbReference type="ARBA" id="ARBA00022485"/>
    </source>
</evidence>